<feature type="transmembrane region" description="Helical" evidence="6">
    <location>
        <begin position="117"/>
        <end position="136"/>
    </location>
</feature>
<organism evidence="8 9">
    <name type="scientific">Wohlfahrtiimonas larvae</name>
    <dbReference type="NCBI Taxonomy" id="1157986"/>
    <lineage>
        <taxon>Bacteria</taxon>
        <taxon>Pseudomonadati</taxon>
        <taxon>Pseudomonadota</taxon>
        <taxon>Gammaproteobacteria</taxon>
        <taxon>Cardiobacteriales</taxon>
        <taxon>Ignatzschineriaceae</taxon>
        <taxon>Wohlfahrtiimonas</taxon>
    </lineage>
</organism>
<sequence>MSRLTILLLTMLTPLIWGSTYIVTTELLPPNQPFLAALLRVLPAGLILVLCTRVLPKGKDWLKIAILGILNVGLMQAMIFVAAYRLPGGLAAILAAIQPIIVMILMSAVAKVQLPKAAWIAGVTGFLGMIIMLYSPNMKVDMVGVLAALTGALSMACGTFFSRYWKVNLPLFAFTGWQLLFAGLFILPIFLTMESWPTMTLTNIMGYIYLCLFGAVIAYILWFQGIKQLSPAIVSSLGLLTPVSAFILGWIFLGQKLSILSFVGLVIILGSIYVVQRSLGGSTKRQ</sequence>
<reference evidence="9" key="1">
    <citation type="journal article" date="2019" name="Int. J. Syst. Evol. Microbiol.">
        <title>The Global Catalogue of Microorganisms (GCM) 10K type strain sequencing project: providing services to taxonomists for standard genome sequencing and annotation.</title>
        <authorList>
            <consortium name="The Broad Institute Genomics Platform"/>
            <consortium name="The Broad Institute Genome Sequencing Center for Infectious Disease"/>
            <person name="Wu L."/>
            <person name="Ma J."/>
        </authorList>
    </citation>
    <scope>NUCLEOTIDE SEQUENCE [LARGE SCALE GENOMIC DNA]</scope>
    <source>
        <strain evidence="9">JCM 18424</strain>
    </source>
</reference>
<feature type="transmembrane region" description="Helical" evidence="6">
    <location>
        <begin position="169"/>
        <end position="192"/>
    </location>
</feature>
<feature type="transmembrane region" description="Helical" evidence="6">
    <location>
        <begin position="229"/>
        <end position="251"/>
    </location>
</feature>
<dbReference type="InterPro" id="IPR050638">
    <property type="entry name" value="AA-Vitamin_Transporters"/>
</dbReference>
<dbReference type="InterPro" id="IPR000620">
    <property type="entry name" value="EamA_dom"/>
</dbReference>
<evidence type="ECO:0000256" key="1">
    <source>
        <dbReference type="ARBA" id="ARBA00004141"/>
    </source>
</evidence>
<dbReference type="InterPro" id="IPR037185">
    <property type="entry name" value="EmrE-like"/>
</dbReference>
<evidence type="ECO:0000256" key="4">
    <source>
        <dbReference type="ARBA" id="ARBA00022989"/>
    </source>
</evidence>
<accession>A0ABP9MD41</accession>
<evidence type="ECO:0000313" key="8">
    <source>
        <dbReference type="EMBL" id="GAA5093518.1"/>
    </source>
</evidence>
<comment type="similarity">
    <text evidence="2">Belongs to the EamA transporter family.</text>
</comment>
<keyword evidence="9" id="KW-1185">Reference proteome</keyword>
<evidence type="ECO:0000256" key="2">
    <source>
        <dbReference type="ARBA" id="ARBA00007362"/>
    </source>
</evidence>
<feature type="transmembrane region" description="Helical" evidence="6">
    <location>
        <begin position="257"/>
        <end position="275"/>
    </location>
</feature>
<keyword evidence="5 6" id="KW-0472">Membrane</keyword>
<comment type="subcellular location">
    <subcellularLocation>
        <location evidence="1">Membrane</location>
        <topology evidence="1">Multi-pass membrane protein</topology>
    </subcellularLocation>
</comment>
<dbReference type="PANTHER" id="PTHR32322">
    <property type="entry name" value="INNER MEMBRANE TRANSPORTER"/>
    <property type="match status" value="1"/>
</dbReference>
<dbReference type="Proteomes" id="UP001500631">
    <property type="component" value="Unassembled WGS sequence"/>
</dbReference>
<dbReference type="Pfam" id="PF00892">
    <property type="entry name" value="EamA"/>
    <property type="match status" value="2"/>
</dbReference>
<feature type="transmembrane region" description="Helical" evidence="6">
    <location>
        <begin position="142"/>
        <end position="162"/>
    </location>
</feature>
<feature type="transmembrane region" description="Helical" evidence="6">
    <location>
        <begin position="204"/>
        <end position="222"/>
    </location>
</feature>
<evidence type="ECO:0000313" key="9">
    <source>
        <dbReference type="Proteomes" id="UP001500631"/>
    </source>
</evidence>
<protein>
    <submittedName>
        <fullName evidence="8">EamA family transporter</fullName>
    </submittedName>
</protein>
<feature type="domain" description="EamA" evidence="7">
    <location>
        <begin position="143"/>
        <end position="275"/>
    </location>
</feature>
<gene>
    <name evidence="8" type="ORF">GCM10023338_00640</name>
</gene>
<evidence type="ECO:0000256" key="5">
    <source>
        <dbReference type="ARBA" id="ARBA00023136"/>
    </source>
</evidence>
<keyword evidence="4 6" id="KW-1133">Transmembrane helix</keyword>
<evidence type="ECO:0000259" key="7">
    <source>
        <dbReference type="Pfam" id="PF00892"/>
    </source>
</evidence>
<proteinExistence type="inferred from homology"/>
<dbReference type="RefSeq" id="WP_077926043.1">
    <property type="nucleotide sequence ID" value="NZ_BAABKE010000001.1"/>
</dbReference>
<keyword evidence="3 6" id="KW-0812">Transmembrane</keyword>
<feature type="transmembrane region" description="Helical" evidence="6">
    <location>
        <begin position="64"/>
        <end position="84"/>
    </location>
</feature>
<dbReference type="PANTHER" id="PTHR32322:SF2">
    <property type="entry name" value="EAMA DOMAIN-CONTAINING PROTEIN"/>
    <property type="match status" value="1"/>
</dbReference>
<evidence type="ECO:0000256" key="6">
    <source>
        <dbReference type="SAM" id="Phobius"/>
    </source>
</evidence>
<dbReference type="SUPFAM" id="SSF103481">
    <property type="entry name" value="Multidrug resistance efflux transporter EmrE"/>
    <property type="match status" value="2"/>
</dbReference>
<name>A0ABP9MD41_9GAMM</name>
<comment type="caution">
    <text evidence="8">The sequence shown here is derived from an EMBL/GenBank/DDBJ whole genome shotgun (WGS) entry which is preliminary data.</text>
</comment>
<dbReference type="EMBL" id="BAABKE010000001">
    <property type="protein sequence ID" value="GAA5093518.1"/>
    <property type="molecule type" value="Genomic_DNA"/>
</dbReference>
<feature type="transmembrane region" description="Helical" evidence="6">
    <location>
        <begin position="90"/>
        <end position="110"/>
    </location>
</feature>
<feature type="domain" description="EamA" evidence="7">
    <location>
        <begin position="6"/>
        <end position="133"/>
    </location>
</feature>
<feature type="transmembrane region" description="Helical" evidence="6">
    <location>
        <begin position="34"/>
        <end position="52"/>
    </location>
</feature>
<evidence type="ECO:0000256" key="3">
    <source>
        <dbReference type="ARBA" id="ARBA00022692"/>
    </source>
</evidence>